<proteinExistence type="predicted"/>
<feature type="region of interest" description="Disordered" evidence="1">
    <location>
        <begin position="71"/>
        <end position="91"/>
    </location>
</feature>
<dbReference type="AlphaFoldDB" id="K1SXV7"/>
<protein>
    <submittedName>
        <fullName evidence="2">Cell division protein FtsA</fullName>
    </submittedName>
</protein>
<sequence length="183" mass="20272">KLVEANGEVVSSFYEVKNGDEICTYDYYSVKRLLEFAGMDVETLVLLNGREAGASAKIVDGDVITKRPVIKPEEPEKTREETMQEQMDDDPLLAPLKPMPDWMSDVPFDTAKLGADGEVIPGAKQLRQEKTISTPVEEVTGSVFVTINGDVVEMPHKKNPIFVDVFDVYPFDMTKAGGTRLVT</sequence>
<accession>K1SXV7</accession>
<keyword evidence="2" id="KW-0132">Cell division</keyword>
<organism evidence="2">
    <name type="scientific">human gut metagenome</name>
    <dbReference type="NCBI Taxonomy" id="408170"/>
    <lineage>
        <taxon>unclassified sequences</taxon>
        <taxon>metagenomes</taxon>
        <taxon>organismal metagenomes</taxon>
    </lineage>
</organism>
<dbReference type="GO" id="GO:0051301">
    <property type="term" value="P:cell division"/>
    <property type="evidence" value="ECO:0007669"/>
    <property type="project" value="UniProtKB-KW"/>
</dbReference>
<reference evidence="2" key="1">
    <citation type="journal article" date="2013" name="Environ. Microbiol.">
        <title>Microbiota from the distal guts of lean and obese adolescents exhibit partial functional redundancy besides clear differences in community structure.</title>
        <authorList>
            <person name="Ferrer M."/>
            <person name="Ruiz A."/>
            <person name="Lanza F."/>
            <person name="Haange S.B."/>
            <person name="Oberbach A."/>
            <person name="Till H."/>
            <person name="Bargiela R."/>
            <person name="Campoy C."/>
            <person name="Segura M.T."/>
            <person name="Richter M."/>
            <person name="von Bergen M."/>
            <person name="Seifert J."/>
            <person name="Suarez A."/>
        </authorList>
    </citation>
    <scope>NUCLEOTIDE SEQUENCE</scope>
</reference>
<feature type="non-terminal residue" evidence="2">
    <location>
        <position position="183"/>
    </location>
</feature>
<evidence type="ECO:0000256" key="1">
    <source>
        <dbReference type="SAM" id="MobiDB-lite"/>
    </source>
</evidence>
<feature type="non-terminal residue" evidence="2">
    <location>
        <position position="1"/>
    </location>
</feature>
<dbReference type="EMBL" id="AJWZ01005453">
    <property type="protein sequence ID" value="EKC62528.1"/>
    <property type="molecule type" value="Genomic_DNA"/>
</dbReference>
<name>K1SXV7_9ZZZZ</name>
<gene>
    <name evidence="2" type="ORF">OBE_07931</name>
</gene>
<evidence type="ECO:0000313" key="2">
    <source>
        <dbReference type="EMBL" id="EKC62528.1"/>
    </source>
</evidence>
<comment type="caution">
    <text evidence="2">The sequence shown here is derived from an EMBL/GenBank/DDBJ whole genome shotgun (WGS) entry which is preliminary data.</text>
</comment>
<keyword evidence="2" id="KW-0131">Cell cycle</keyword>
<feature type="compositionally biased region" description="Basic and acidic residues" evidence="1">
    <location>
        <begin position="71"/>
        <end position="82"/>
    </location>
</feature>